<dbReference type="AlphaFoldDB" id="A0A1M4SNU6"/>
<keyword evidence="3" id="KW-1185">Reference proteome</keyword>
<accession>A0A1M4SNU6</accession>
<reference evidence="2 3" key="1">
    <citation type="submission" date="2016-11" db="EMBL/GenBank/DDBJ databases">
        <authorList>
            <person name="Jaros S."/>
            <person name="Januszkiewicz K."/>
            <person name="Wedrychowicz H."/>
        </authorList>
    </citation>
    <scope>NUCLEOTIDE SEQUENCE [LARGE SCALE GENOMIC DNA]</scope>
    <source>
        <strain evidence="2 3">DSM 21986</strain>
    </source>
</reference>
<dbReference type="SUPFAM" id="SSF52540">
    <property type="entry name" value="P-loop containing nucleoside triphosphate hydrolases"/>
    <property type="match status" value="1"/>
</dbReference>
<dbReference type="InterPro" id="IPR000863">
    <property type="entry name" value="Sulfotransferase_dom"/>
</dbReference>
<dbReference type="RefSeq" id="WP_084087920.1">
    <property type="nucleotide sequence ID" value="NZ_FQUS01000001.1"/>
</dbReference>
<evidence type="ECO:0000259" key="1">
    <source>
        <dbReference type="Pfam" id="PF00685"/>
    </source>
</evidence>
<sequence length="309" mass="36550">METRKSTYSQVSQTYRIHPVVVFLCTPRCGTQWLQKNLSEVYAGEAIVLHEPVGKGYRPKVNLGRYHSPVEPEDNSTLHKHLDFIEDTTDHMNYIEIGWPSIAGVPELYRQFRGNLKLVHLYRNPIKVAASMVTHNWYTGKIRDRFENLELNPFDESALLSEYKESWEGLTLFEKALYYWTEINLRAREIQYRFPNIPFYSLKFENLFEENKEIRRITLLELLSFMGLGYDGKILEATEIPYDRHHHKATVEIDWKDIYAHPQTIELANKLGYRFDTKMDLRRYNGSLYRQIISRIKSVLDRIVGNHKT</sequence>
<name>A0A1M4SNU6_9BACT</name>
<dbReference type="Gene3D" id="3.40.50.300">
    <property type="entry name" value="P-loop containing nucleotide triphosphate hydrolases"/>
    <property type="match status" value="1"/>
</dbReference>
<dbReference type="EMBL" id="FQUS01000001">
    <property type="protein sequence ID" value="SHE33900.1"/>
    <property type="molecule type" value="Genomic_DNA"/>
</dbReference>
<protein>
    <submittedName>
        <fullName evidence="2">Sulfotransferase domain-containing protein</fullName>
    </submittedName>
</protein>
<dbReference type="GO" id="GO:0008146">
    <property type="term" value="F:sulfotransferase activity"/>
    <property type="evidence" value="ECO:0007669"/>
    <property type="project" value="InterPro"/>
</dbReference>
<evidence type="ECO:0000313" key="3">
    <source>
        <dbReference type="Proteomes" id="UP000184041"/>
    </source>
</evidence>
<feature type="domain" description="Sulfotransferase" evidence="1">
    <location>
        <begin position="24"/>
        <end position="216"/>
    </location>
</feature>
<dbReference type="InterPro" id="IPR027417">
    <property type="entry name" value="P-loop_NTPase"/>
</dbReference>
<dbReference type="Proteomes" id="UP000184041">
    <property type="component" value="Unassembled WGS sequence"/>
</dbReference>
<dbReference type="STRING" id="1194090.SAMN05443144_10185"/>
<proteinExistence type="predicted"/>
<gene>
    <name evidence="2" type="ORF">SAMN05443144_10185</name>
</gene>
<keyword evidence="2" id="KW-0808">Transferase</keyword>
<evidence type="ECO:0000313" key="2">
    <source>
        <dbReference type="EMBL" id="SHE33900.1"/>
    </source>
</evidence>
<dbReference type="Pfam" id="PF00685">
    <property type="entry name" value="Sulfotransfer_1"/>
    <property type="match status" value="1"/>
</dbReference>
<organism evidence="2 3">
    <name type="scientific">Fodinibius roseus</name>
    <dbReference type="NCBI Taxonomy" id="1194090"/>
    <lineage>
        <taxon>Bacteria</taxon>
        <taxon>Pseudomonadati</taxon>
        <taxon>Balneolota</taxon>
        <taxon>Balneolia</taxon>
        <taxon>Balneolales</taxon>
        <taxon>Balneolaceae</taxon>
        <taxon>Fodinibius</taxon>
    </lineage>
</organism>
<dbReference type="OrthoDB" id="9816424at2"/>